<gene>
    <name evidence="3" type="primary">RANBP3</name>
    <name evidence="3" type="ORF">HK105_202150</name>
</gene>
<protein>
    <submittedName>
        <fullName evidence="3">Ran-binding protein 3</fullName>
    </submittedName>
</protein>
<dbReference type="Gene3D" id="2.30.29.30">
    <property type="entry name" value="Pleckstrin-homology domain (PH domain)/Phosphotyrosine-binding domain (PTB)"/>
    <property type="match status" value="1"/>
</dbReference>
<name>A0ABR4NFB2_9FUNG</name>
<dbReference type="InterPro" id="IPR011993">
    <property type="entry name" value="PH-like_dom_sf"/>
</dbReference>
<feature type="compositionally biased region" description="Polar residues" evidence="1">
    <location>
        <begin position="49"/>
        <end position="58"/>
    </location>
</feature>
<organism evidence="3 4">
    <name type="scientific">Polyrhizophydium stewartii</name>
    <dbReference type="NCBI Taxonomy" id="2732419"/>
    <lineage>
        <taxon>Eukaryota</taxon>
        <taxon>Fungi</taxon>
        <taxon>Fungi incertae sedis</taxon>
        <taxon>Chytridiomycota</taxon>
        <taxon>Chytridiomycota incertae sedis</taxon>
        <taxon>Chytridiomycetes</taxon>
        <taxon>Rhizophydiales</taxon>
        <taxon>Rhizophydiales incertae sedis</taxon>
        <taxon>Polyrhizophydium</taxon>
    </lineage>
</organism>
<sequence length="348" mass="36074">MEKPEKRKLAADESPNKRSSLGEARAKMQLYQISSPAHGAKALAGPGIRQSSLGTFKSSEIADTGDAADAKKSHASAESADTEPAALPSLSSSKVFGGSAFGSGSTFGSLAAGSSKGLSFGSLGAGLGTGSSPFAALASSSSGTPSSFASLLASSKGTSVFGKPDKKIGGDASGDAASNKKGDDDDDDDENEEEEEDGRENGDDNAGAEAAASPLGHRRLHSQPLPEPLAVVTGEEDEMTLHSVRGKLFAWDGENWRERGTGPIKINQRAESEKGEVQKRLVMRADGVLRVILNVRIIPGMPHKLRDAKFIEIVACEKPPTLTKFLFKFGNPDAASAFLSAIESAAKA</sequence>
<evidence type="ECO:0000313" key="4">
    <source>
        <dbReference type="Proteomes" id="UP001527925"/>
    </source>
</evidence>
<feature type="compositionally biased region" description="Acidic residues" evidence="1">
    <location>
        <begin position="184"/>
        <end position="198"/>
    </location>
</feature>
<feature type="region of interest" description="Disordered" evidence="1">
    <location>
        <begin position="1"/>
        <end position="27"/>
    </location>
</feature>
<accession>A0ABR4NFB2</accession>
<dbReference type="PROSITE" id="PS50196">
    <property type="entry name" value="RANBD1"/>
    <property type="match status" value="1"/>
</dbReference>
<keyword evidence="4" id="KW-1185">Reference proteome</keyword>
<dbReference type="Pfam" id="PF00638">
    <property type="entry name" value="Ran_BP1"/>
    <property type="match status" value="1"/>
</dbReference>
<feature type="domain" description="RanBD1" evidence="2">
    <location>
        <begin position="224"/>
        <end position="348"/>
    </location>
</feature>
<dbReference type="PANTHER" id="PTHR23138">
    <property type="entry name" value="RAN BINDING PROTEIN"/>
    <property type="match status" value="1"/>
</dbReference>
<dbReference type="SUPFAM" id="SSF50729">
    <property type="entry name" value="PH domain-like"/>
    <property type="match status" value="1"/>
</dbReference>
<dbReference type="Proteomes" id="UP001527925">
    <property type="component" value="Unassembled WGS sequence"/>
</dbReference>
<comment type="caution">
    <text evidence="3">The sequence shown here is derived from an EMBL/GenBank/DDBJ whole genome shotgun (WGS) entry which is preliminary data.</text>
</comment>
<dbReference type="InterPro" id="IPR000156">
    <property type="entry name" value="Ran_bind_dom"/>
</dbReference>
<proteinExistence type="predicted"/>
<evidence type="ECO:0000256" key="1">
    <source>
        <dbReference type="SAM" id="MobiDB-lite"/>
    </source>
</evidence>
<evidence type="ECO:0000313" key="3">
    <source>
        <dbReference type="EMBL" id="KAL2918223.1"/>
    </source>
</evidence>
<feature type="region of interest" description="Disordered" evidence="1">
    <location>
        <begin position="157"/>
        <end position="224"/>
    </location>
</feature>
<feature type="region of interest" description="Disordered" evidence="1">
    <location>
        <begin position="39"/>
        <end position="91"/>
    </location>
</feature>
<dbReference type="EMBL" id="JADGIZ020000007">
    <property type="protein sequence ID" value="KAL2918223.1"/>
    <property type="molecule type" value="Genomic_DNA"/>
</dbReference>
<feature type="compositionally biased region" description="Basic and acidic residues" evidence="1">
    <location>
        <begin position="1"/>
        <end position="16"/>
    </location>
</feature>
<dbReference type="InterPro" id="IPR045255">
    <property type="entry name" value="RanBP1-like"/>
</dbReference>
<evidence type="ECO:0000259" key="2">
    <source>
        <dbReference type="PROSITE" id="PS50196"/>
    </source>
</evidence>
<dbReference type="PANTHER" id="PTHR23138:SF87">
    <property type="entry name" value="E3 SUMO-PROTEIN LIGASE RANBP2"/>
    <property type="match status" value="1"/>
</dbReference>
<dbReference type="SMART" id="SM00160">
    <property type="entry name" value="RanBD"/>
    <property type="match status" value="1"/>
</dbReference>
<reference evidence="3 4" key="1">
    <citation type="submission" date="2023-09" db="EMBL/GenBank/DDBJ databases">
        <title>Pangenome analysis of Batrachochytrium dendrobatidis and related Chytrids.</title>
        <authorList>
            <person name="Yacoub M.N."/>
            <person name="Stajich J.E."/>
            <person name="James T.Y."/>
        </authorList>
    </citation>
    <scope>NUCLEOTIDE SEQUENCE [LARGE SCALE GENOMIC DNA]</scope>
    <source>
        <strain evidence="3 4">JEL0888</strain>
    </source>
</reference>